<dbReference type="Proteomes" id="UP001595818">
    <property type="component" value="Unassembled WGS sequence"/>
</dbReference>
<dbReference type="InterPro" id="IPR002591">
    <property type="entry name" value="Phosphodiest/P_Trfase"/>
</dbReference>
<dbReference type="EMBL" id="JBHSJJ010000009">
    <property type="protein sequence ID" value="MFC4873200.1"/>
    <property type="molecule type" value="Genomic_DNA"/>
</dbReference>
<gene>
    <name evidence="1" type="ORF">ACFPFU_15985</name>
</gene>
<dbReference type="SUPFAM" id="SSF53649">
    <property type="entry name" value="Alkaline phosphatase-like"/>
    <property type="match status" value="1"/>
</dbReference>
<organism evidence="1 2">
    <name type="scientific">Negadavirga shengliensis</name>
    <dbReference type="NCBI Taxonomy" id="1389218"/>
    <lineage>
        <taxon>Bacteria</taxon>
        <taxon>Pseudomonadati</taxon>
        <taxon>Bacteroidota</taxon>
        <taxon>Cytophagia</taxon>
        <taxon>Cytophagales</taxon>
        <taxon>Cyclobacteriaceae</taxon>
        <taxon>Negadavirga</taxon>
    </lineage>
</organism>
<evidence type="ECO:0000313" key="2">
    <source>
        <dbReference type="Proteomes" id="UP001595818"/>
    </source>
</evidence>
<reference evidence="2" key="1">
    <citation type="journal article" date="2019" name="Int. J. Syst. Evol. Microbiol.">
        <title>The Global Catalogue of Microorganisms (GCM) 10K type strain sequencing project: providing services to taxonomists for standard genome sequencing and annotation.</title>
        <authorList>
            <consortium name="The Broad Institute Genomics Platform"/>
            <consortium name="The Broad Institute Genome Sequencing Center for Infectious Disease"/>
            <person name="Wu L."/>
            <person name="Ma J."/>
        </authorList>
    </citation>
    <scope>NUCLEOTIDE SEQUENCE [LARGE SCALE GENOMIC DNA]</scope>
    <source>
        <strain evidence="2">CGMCC 4.7466</strain>
    </source>
</reference>
<dbReference type="InterPro" id="IPR017850">
    <property type="entry name" value="Alkaline_phosphatase_core_sf"/>
</dbReference>
<sequence>MTRISLLILVAFFFTFHLHAQQRKTVFIILDGIPGPLLEAAPTPNMDRISQDGGYAAAYVGGQRGGYSETPTISAVGYNSLLTGTWVNKHNVKDNSIRHPNYHYWTIFRHFKANYPDKTTAVYSTWLDNRTKLVGENLPETGNLQLDYHFDGFELDTVRFPHDDQSLYIHEIDQMVAEYAARDIDKKGPDLTWVYLQYTDDMGHKFGESPEMDAAIQASDRQVGLIWEAVQRRMQAFDEDWLVVITTDHGRETGGFHHGGQSDEERATWIVSNKKFNEHFNNQPGVVDIFPTIAAFMGISIPKNHAMELDGVSLLGEPFAAELQGKLAGKKLTLAWRSYDKGEKALVWVTPGNQFRFGKTDTYQLIGEVSLAKETADFDLEVIYKNLKVVLELPQGFINVWAANDQEE</sequence>
<comment type="caution">
    <text evidence="1">The sequence shown here is derived from an EMBL/GenBank/DDBJ whole genome shotgun (WGS) entry which is preliminary data.</text>
</comment>
<name>A0ABV9T4T3_9BACT</name>
<dbReference type="Pfam" id="PF01663">
    <property type="entry name" value="Phosphodiest"/>
    <property type="match status" value="1"/>
</dbReference>
<dbReference type="Gene3D" id="3.40.720.10">
    <property type="entry name" value="Alkaline Phosphatase, subunit A"/>
    <property type="match status" value="1"/>
</dbReference>
<dbReference type="PANTHER" id="PTHR10151:SF120">
    <property type="entry name" value="BIS(5'-ADENOSYL)-TRIPHOSPHATASE"/>
    <property type="match status" value="1"/>
</dbReference>
<evidence type="ECO:0000313" key="1">
    <source>
        <dbReference type="EMBL" id="MFC4873200.1"/>
    </source>
</evidence>
<protein>
    <submittedName>
        <fullName evidence="1">Alkaline phosphatase family protein</fullName>
    </submittedName>
</protein>
<keyword evidence="2" id="KW-1185">Reference proteome</keyword>
<proteinExistence type="predicted"/>
<dbReference type="PANTHER" id="PTHR10151">
    <property type="entry name" value="ECTONUCLEOTIDE PYROPHOSPHATASE/PHOSPHODIESTERASE"/>
    <property type="match status" value="1"/>
</dbReference>
<dbReference type="RefSeq" id="WP_377065819.1">
    <property type="nucleotide sequence ID" value="NZ_JBHSJJ010000009.1"/>
</dbReference>
<accession>A0ABV9T4T3</accession>